<proteinExistence type="inferred from homology"/>
<evidence type="ECO:0000256" key="3">
    <source>
        <dbReference type="RuleBase" id="RU364104"/>
    </source>
</evidence>
<keyword evidence="4" id="KW-1185">Reference proteome</keyword>
<dbReference type="Proteomes" id="UP000515154">
    <property type="component" value="Linkage group LG23"/>
</dbReference>
<dbReference type="RefSeq" id="XP_029650229.1">
    <property type="nucleotide sequence ID" value="XM_029794369.2"/>
</dbReference>
<comment type="subcellular location">
    <subcellularLocation>
        <location evidence="3">Mitochondrion</location>
    </subcellularLocation>
</comment>
<organism evidence="4 5">
    <name type="scientific">Octopus sinensis</name>
    <name type="common">East Asian common octopus</name>
    <dbReference type="NCBI Taxonomy" id="2607531"/>
    <lineage>
        <taxon>Eukaryota</taxon>
        <taxon>Metazoa</taxon>
        <taxon>Spiralia</taxon>
        <taxon>Lophotrochozoa</taxon>
        <taxon>Mollusca</taxon>
        <taxon>Cephalopoda</taxon>
        <taxon>Coleoidea</taxon>
        <taxon>Octopodiformes</taxon>
        <taxon>Octopoda</taxon>
        <taxon>Incirrata</taxon>
        <taxon>Octopodidae</taxon>
        <taxon>Octopus</taxon>
    </lineage>
</organism>
<dbReference type="Pfam" id="PF08583">
    <property type="entry name" value="Cmc1"/>
    <property type="match status" value="1"/>
</dbReference>
<accession>A0A6P7TFW1</accession>
<dbReference type="InterPro" id="IPR013892">
    <property type="entry name" value="Cyt_c_biogenesis_Cmc1-like"/>
</dbReference>
<keyword evidence="2" id="KW-1015">Disulfide bond</keyword>
<evidence type="ECO:0000256" key="1">
    <source>
        <dbReference type="ARBA" id="ARBA00007347"/>
    </source>
</evidence>
<evidence type="ECO:0000313" key="5">
    <source>
        <dbReference type="RefSeq" id="XP_029650229.1"/>
    </source>
</evidence>
<keyword evidence="3" id="KW-0496">Mitochondrion</keyword>
<comment type="similarity">
    <text evidence="1 3">Belongs to the CMC family.</text>
</comment>
<name>A0A6P7TFW1_9MOLL</name>
<evidence type="ECO:0000313" key="4">
    <source>
        <dbReference type="Proteomes" id="UP000515154"/>
    </source>
</evidence>
<protein>
    <recommendedName>
        <fullName evidence="3">COX assembly mitochondrial protein</fullName>
    </recommendedName>
</protein>
<dbReference type="KEGG" id="osn:115223695"/>
<gene>
    <name evidence="5" type="primary">LOC115223695</name>
</gene>
<dbReference type="AlphaFoldDB" id="A0A6P7TFW1"/>
<evidence type="ECO:0000256" key="2">
    <source>
        <dbReference type="ARBA" id="ARBA00023157"/>
    </source>
</evidence>
<reference evidence="5" key="1">
    <citation type="submission" date="2025-08" db="UniProtKB">
        <authorList>
            <consortium name="RefSeq"/>
        </authorList>
    </citation>
    <scope>IDENTIFICATION</scope>
</reference>
<dbReference type="GO" id="GO:0005739">
    <property type="term" value="C:mitochondrion"/>
    <property type="evidence" value="ECO:0007669"/>
    <property type="project" value="UniProtKB-SubCell"/>
</dbReference>
<sequence>MANAYQDEQFGVLKDKYSKGPFGLGDPDDLTLRRVEKEIMIPQKMKEIAKREHCSTEVQTFGECAKQAGLLLTFQCRDKANLLHTCLSNMYKNEEFVERCTQEYLKDRTEYRRTGKKKLIKRV</sequence>